<dbReference type="NCBIfam" id="NF046059">
    <property type="entry name" value="NagB_SO3506"/>
    <property type="match status" value="1"/>
</dbReference>
<evidence type="ECO:0000259" key="2">
    <source>
        <dbReference type="PROSITE" id="PS51464"/>
    </source>
</evidence>
<dbReference type="PANTHER" id="PTHR10937">
    <property type="entry name" value="GLUCOSAMINE--FRUCTOSE-6-PHOSPHATE AMINOTRANSFERASE, ISOMERIZING"/>
    <property type="match status" value="1"/>
</dbReference>
<evidence type="ECO:0000313" key="4">
    <source>
        <dbReference type="Proteomes" id="UP000037600"/>
    </source>
</evidence>
<dbReference type="Proteomes" id="UP000037600">
    <property type="component" value="Unassembled WGS sequence"/>
</dbReference>
<dbReference type="GO" id="GO:0008483">
    <property type="term" value="F:transaminase activity"/>
    <property type="evidence" value="ECO:0007669"/>
    <property type="project" value="UniProtKB-KW"/>
</dbReference>
<dbReference type="RefSeq" id="WP_048693716.1">
    <property type="nucleotide sequence ID" value="NZ_KQ130496.1"/>
</dbReference>
<keyword evidence="3" id="KW-0032">Aminotransferase</keyword>
<comment type="caution">
    <text evidence="3">The sequence shown here is derived from an EMBL/GenBank/DDBJ whole genome shotgun (WGS) entry which is preliminary data.</text>
</comment>
<feature type="domain" description="SIS" evidence="2">
    <location>
        <begin position="33"/>
        <end position="174"/>
    </location>
</feature>
<protein>
    <submittedName>
        <fullName evidence="3">Glutamine--fructose-6-phosphate aminotransferase</fullName>
    </submittedName>
</protein>
<dbReference type="InterPro" id="IPR046348">
    <property type="entry name" value="SIS_dom_sf"/>
</dbReference>
<dbReference type="EMBL" id="LAZL01000023">
    <property type="protein sequence ID" value="KMT64555.1"/>
    <property type="molecule type" value="Genomic_DNA"/>
</dbReference>
<dbReference type="CDD" id="cd05009">
    <property type="entry name" value="SIS_GlmS_GlmD_2"/>
    <property type="match status" value="1"/>
</dbReference>
<dbReference type="InterPro" id="IPR035466">
    <property type="entry name" value="GlmS/AgaS_SIS"/>
</dbReference>
<dbReference type="AlphaFoldDB" id="A0A0J8GP14"/>
<dbReference type="Pfam" id="PF01380">
    <property type="entry name" value="SIS"/>
    <property type="match status" value="1"/>
</dbReference>
<keyword evidence="1" id="KW-0677">Repeat</keyword>
<dbReference type="GO" id="GO:1901135">
    <property type="term" value="P:carbohydrate derivative metabolic process"/>
    <property type="evidence" value="ECO:0007669"/>
    <property type="project" value="InterPro"/>
</dbReference>
<evidence type="ECO:0000313" key="3">
    <source>
        <dbReference type="EMBL" id="KMT64555.1"/>
    </source>
</evidence>
<reference evidence="3 4" key="1">
    <citation type="submission" date="2015-04" db="EMBL/GenBank/DDBJ databases">
        <title>Draft Genome Sequence of the Novel Agar-Digesting Marine Bacterium Q1.</title>
        <authorList>
            <person name="Li Y."/>
            <person name="Li D."/>
            <person name="Chen G."/>
            <person name="Du Z."/>
        </authorList>
    </citation>
    <scope>NUCLEOTIDE SEQUENCE [LARGE SCALE GENOMIC DNA]</scope>
    <source>
        <strain evidence="3 4">Q1</strain>
    </source>
</reference>
<proteinExistence type="predicted"/>
<dbReference type="GO" id="GO:0097367">
    <property type="term" value="F:carbohydrate derivative binding"/>
    <property type="evidence" value="ECO:0007669"/>
    <property type="project" value="InterPro"/>
</dbReference>
<dbReference type="PANTHER" id="PTHR10937:SF8">
    <property type="entry name" value="AMINOTRANSFERASE-RELATED"/>
    <property type="match status" value="1"/>
</dbReference>
<keyword evidence="3" id="KW-0808">Transferase</keyword>
<dbReference type="SUPFAM" id="SSF53697">
    <property type="entry name" value="SIS domain"/>
    <property type="match status" value="1"/>
</dbReference>
<dbReference type="PATRIC" id="fig|1513271.3.peg.2870"/>
<dbReference type="STRING" id="1513271.XM47_13970"/>
<dbReference type="PROSITE" id="PS51464">
    <property type="entry name" value="SIS"/>
    <property type="match status" value="1"/>
</dbReference>
<dbReference type="CDD" id="cd05008">
    <property type="entry name" value="SIS_GlmS_GlmD_1"/>
    <property type="match status" value="1"/>
</dbReference>
<evidence type="ECO:0000256" key="1">
    <source>
        <dbReference type="ARBA" id="ARBA00022737"/>
    </source>
</evidence>
<organism evidence="3 4">
    <name type="scientific">Catenovulum maritimum</name>
    <dbReference type="NCBI Taxonomy" id="1513271"/>
    <lineage>
        <taxon>Bacteria</taxon>
        <taxon>Pseudomonadati</taxon>
        <taxon>Pseudomonadota</taxon>
        <taxon>Gammaproteobacteria</taxon>
        <taxon>Alteromonadales</taxon>
        <taxon>Alteromonadaceae</taxon>
        <taxon>Catenovulum</taxon>
    </lineage>
</organism>
<keyword evidence="4" id="KW-1185">Reference proteome</keyword>
<sequence>MTDALLIKEAKETPARVAEQLDENEHTIEKLGSHLKIMQPKFIYMVGRGSSDNATGFAKYLFEIETGIPVVTAAPSVTSIYGKQIQLSQSLVIVISQSGRSPDILQQAKMAKDAGAFVVAIVNDENSPLAELIDVILPLKAGTQEAIGATKTYLATLSALLQLAATWSHNKELKRSILQLPEYLQQSIDSSPILTPDNFAETEHCAILGRGFGYAVAKEISLKLKGLCGIHAEPFSTAEFQHGAVGLAEHRLKILNVLINDESYQSHMDFINQFDKSHSQIHHVQQKLKNVPARLEPLTLLQRFYLDIPAIAQAHGVNPDNPPGLQKITKTV</sequence>
<dbReference type="OrthoDB" id="9761808at2"/>
<dbReference type="InterPro" id="IPR001347">
    <property type="entry name" value="SIS_dom"/>
</dbReference>
<dbReference type="InterPro" id="IPR035490">
    <property type="entry name" value="GlmS/FrlB_SIS"/>
</dbReference>
<accession>A0A0J8GP14</accession>
<gene>
    <name evidence="3" type="ORF">XM47_13970</name>
</gene>
<dbReference type="Gene3D" id="3.40.50.10490">
    <property type="entry name" value="Glucose-6-phosphate isomerase like protein, domain 1"/>
    <property type="match status" value="2"/>
</dbReference>
<name>A0A0J8GP14_9ALTE</name>